<sequence>MDSASKGLEDRAGISAQAREQDGLRIVHVSTESEIATLERIWGASQDADEAAFKPDDGWWSLHNWATDSWLLLQDEVPVGVTAVHIAQDKEAAEARLALLPDYRQSPLALLLVDHARSMARAGQKAQLRIVASGNTTWAGAALKQRAFSLLRNAHMMSRPALSEPLPVREIDGIRVRSLRTGEEPSLLAALNRAWANTWNFHPITMEALLDDLEGHHDSFFLAVDQADDAHILGTVHALFDRAGITRMVNPTPGSLTLPSILPSAVKGWDVCC</sequence>
<gene>
    <name evidence="2" type="ORF">KDK_45560</name>
</gene>
<dbReference type="EMBL" id="BIFS01000001">
    <property type="protein sequence ID" value="GCE20756.1"/>
    <property type="molecule type" value="Genomic_DNA"/>
</dbReference>
<protein>
    <recommendedName>
        <fullName evidence="1">N-acetyltransferase domain-containing protein</fullName>
    </recommendedName>
</protein>
<dbReference type="OrthoDB" id="154595at2"/>
<organism evidence="2 3">
    <name type="scientific">Dictyobacter kobayashii</name>
    <dbReference type="NCBI Taxonomy" id="2014872"/>
    <lineage>
        <taxon>Bacteria</taxon>
        <taxon>Bacillati</taxon>
        <taxon>Chloroflexota</taxon>
        <taxon>Ktedonobacteria</taxon>
        <taxon>Ktedonobacterales</taxon>
        <taxon>Dictyobacteraceae</taxon>
        <taxon>Dictyobacter</taxon>
    </lineage>
</organism>
<dbReference type="PROSITE" id="PS51186">
    <property type="entry name" value="GNAT"/>
    <property type="match status" value="1"/>
</dbReference>
<evidence type="ECO:0000313" key="2">
    <source>
        <dbReference type="EMBL" id="GCE20756.1"/>
    </source>
</evidence>
<reference evidence="3" key="1">
    <citation type="submission" date="2018-12" db="EMBL/GenBank/DDBJ databases">
        <title>Tengunoibacter tsumagoiensis gen. nov., sp. nov., Dictyobacter kobayashii sp. nov., D. alpinus sp. nov., and D. joshuensis sp. nov. and description of Dictyobacteraceae fam. nov. within the order Ktedonobacterales isolated from Tengu-no-mugimeshi.</title>
        <authorList>
            <person name="Wang C.M."/>
            <person name="Zheng Y."/>
            <person name="Sakai Y."/>
            <person name="Toyoda A."/>
            <person name="Minakuchi Y."/>
            <person name="Abe K."/>
            <person name="Yokota A."/>
            <person name="Yabe S."/>
        </authorList>
    </citation>
    <scope>NUCLEOTIDE SEQUENCE [LARGE SCALE GENOMIC DNA]</scope>
    <source>
        <strain evidence="3">Uno11</strain>
    </source>
</reference>
<dbReference type="RefSeq" id="WP_126552379.1">
    <property type="nucleotide sequence ID" value="NZ_BIFS01000001.1"/>
</dbReference>
<name>A0A402ANR7_9CHLR</name>
<dbReference type="Proteomes" id="UP000287188">
    <property type="component" value="Unassembled WGS sequence"/>
</dbReference>
<dbReference type="InterPro" id="IPR016181">
    <property type="entry name" value="Acyl_CoA_acyltransferase"/>
</dbReference>
<dbReference type="Pfam" id="PF00583">
    <property type="entry name" value="Acetyltransf_1"/>
    <property type="match status" value="1"/>
</dbReference>
<feature type="domain" description="N-acetyltransferase" evidence="1">
    <location>
        <begin position="25"/>
        <end position="194"/>
    </location>
</feature>
<keyword evidence="3" id="KW-1185">Reference proteome</keyword>
<dbReference type="SUPFAM" id="SSF55729">
    <property type="entry name" value="Acyl-CoA N-acyltransferases (Nat)"/>
    <property type="match status" value="1"/>
</dbReference>
<dbReference type="GO" id="GO:0016747">
    <property type="term" value="F:acyltransferase activity, transferring groups other than amino-acyl groups"/>
    <property type="evidence" value="ECO:0007669"/>
    <property type="project" value="InterPro"/>
</dbReference>
<proteinExistence type="predicted"/>
<accession>A0A402ANR7</accession>
<dbReference type="AlphaFoldDB" id="A0A402ANR7"/>
<evidence type="ECO:0000259" key="1">
    <source>
        <dbReference type="PROSITE" id="PS51186"/>
    </source>
</evidence>
<evidence type="ECO:0000313" key="3">
    <source>
        <dbReference type="Proteomes" id="UP000287188"/>
    </source>
</evidence>
<dbReference type="Gene3D" id="3.40.630.30">
    <property type="match status" value="1"/>
</dbReference>
<dbReference type="InterPro" id="IPR000182">
    <property type="entry name" value="GNAT_dom"/>
</dbReference>
<comment type="caution">
    <text evidence="2">The sequence shown here is derived from an EMBL/GenBank/DDBJ whole genome shotgun (WGS) entry which is preliminary data.</text>
</comment>